<organism evidence="1 2">
    <name type="scientific">Streptomyces demainii</name>
    <dbReference type="NCBI Taxonomy" id="588122"/>
    <lineage>
        <taxon>Bacteria</taxon>
        <taxon>Bacillati</taxon>
        <taxon>Actinomycetota</taxon>
        <taxon>Actinomycetes</taxon>
        <taxon>Kitasatosporales</taxon>
        <taxon>Streptomycetaceae</taxon>
        <taxon>Streptomyces</taxon>
    </lineage>
</organism>
<dbReference type="Proteomes" id="UP001234880">
    <property type="component" value="Unassembled WGS sequence"/>
</dbReference>
<accession>A0ABT9L0D8</accession>
<gene>
    <name evidence="1" type="ORF">JOF35_006509</name>
</gene>
<proteinExistence type="predicted"/>
<dbReference type="EMBL" id="JAURUE010000002">
    <property type="protein sequence ID" value="MDP9614171.1"/>
    <property type="molecule type" value="Genomic_DNA"/>
</dbReference>
<evidence type="ECO:0000313" key="2">
    <source>
        <dbReference type="Proteomes" id="UP001234880"/>
    </source>
</evidence>
<name>A0ABT9L0D8_9ACTN</name>
<comment type="caution">
    <text evidence="1">The sequence shown here is derived from an EMBL/GenBank/DDBJ whole genome shotgun (WGS) entry which is preliminary data.</text>
</comment>
<keyword evidence="2" id="KW-1185">Reference proteome</keyword>
<sequence>MRKALPLLNDGASAILSGSTGVEAGDETLGGYAATG</sequence>
<reference evidence="1 2" key="1">
    <citation type="submission" date="2023-07" db="EMBL/GenBank/DDBJ databases">
        <title>Sequencing the genomes of 1000 actinobacteria strains.</title>
        <authorList>
            <person name="Klenk H.-P."/>
        </authorList>
    </citation>
    <scope>NUCLEOTIDE SEQUENCE [LARGE SCALE GENOMIC DNA]</scope>
    <source>
        <strain evidence="1 2">DSM 41600</strain>
    </source>
</reference>
<protein>
    <submittedName>
        <fullName evidence="1">Uncharacterized protein</fullName>
    </submittedName>
</protein>
<evidence type="ECO:0000313" key="1">
    <source>
        <dbReference type="EMBL" id="MDP9614171.1"/>
    </source>
</evidence>